<evidence type="ECO:0000256" key="3">
    <source>
        <dbReference type="ARBA" id="ARBA00022490"/>
    </source>
</evidence>
<proteinExistence type="inferred from homology"/>
<evidence type="ECO:0000256" key="2">
    <source>
        <dbReference type="ARBA" id="ARBA00010337"/>
    </source>
</evidence>
<feature type="domain" description="Gamma tubulin complex component C-terminal" evidence="7">
    <location>
        <begin position="527"/>
        <end position="699"/>
    </location>
</feature>
<dbReference type="GO" id="GO:0051225">
    <property type="term" value="P:spindle assembly"/>
    <property type="evidence" value="ECO:0007669"/>
    <property type="project" value="TreeGrafter"/>
</dbReference>
<sequence length="699" mass="78147">MSCLPIFTINAYQRVSPKMQNFPIDDVSATGLLHKLCSRITRKKGDDVLPFFHRALLQLSSADGVAKKEYNMFIIGEQIKKLLAKNGRERDAVAFGDLFRRLQHSRVLKSQASVLCFLLHLSRLETDHAEPAVFQRLTPVTSLPAVARSARSEARHTSAATSGFVSSSDLTSAPSLLPAGDQSKGGATPAVGNGTRGGGGQPGTNGLSHKPKPPLFTTRCELSETVLLREVLYAFQGVEGKYLKSDAKRDHISIDPKVTISPSVRCTVLRLVELGWLHSRVRLFCRSVAARPDAGLLAQSLASVLREQLEQFYRLIALMEAQLSGGEMDGERLTLRRLNVWTLDPFFQMRFLASLTDACGGETGGALASVLHRHLSHGDPALVATVRHLLSKTCEPLFVMLSQWMFDGELEDRHSELFIAADPSVTDDRLWHDKYQLRDSQIPSFLTVEQARQILATGKSINFLRQVCRDDSGIRGIESLRATFDAINVEALYQEGGTGELSTTITSVYRETARHVLDTMCQKYQFLENLQAIRRYLLLGQGDFIRHLLELIEPELCKPATTLYPHNLNGILESAIRATNAQYEEADVLKRLDVMLLSVSPGDTGWDVFSLDYHTDGPIRTIFTPHCMTNYLMLFNALWRAKRMEFVLSGVWKRQTLLAKMTRSLTETSVVLHLCDVLTSQMVHFIHQLAYYITFEVVE</sequence>
<dbReference type="InterPro" id="IPR042241">
    <property type="entry name" value="GCP_C_sf"/>
</dbReference>
<dbReference type="GO" id="GO:0005874">
    <property type="term" value="C:microtubule"/>
    <property type="evidence" value="ECO:0007669"/>
    <property type="project" value="UniProtKB-KW"/>
</dbReference>
<dbReference type="EMBL" id="VIIS01000813">
    <property type="protein sequence ID" value="KAF0304775.1"/>
    <property type="molecule type" value="Genomic_DNA"/>
</dbReference>
<dbReference type="GO" id="GO:0000922">
    <property type="term" value="C:spindle pole"/>
    <property type="evidence" value="ECO:0007669"/>
    <property type="project" value="InterPro"/>
</dbReference>
<comment type="similarity">
    <text evidence="2">Belongs to the TUBGCP family.</text>
</comment>
<dbReference type="FunFam" id="1.20.120.1900:FF:000037">
    <property type="entry name" value="Gamma-tubulin complex component"/>
    <property type="match status" value="1"/>
</dbReference>
<dbReference type="Gene3D" id="1.20.120.1900">
    <property type="entry name" value="Gamma-tubulin complex, C-terminal domain"/>
    <property type="match status" value="1"/>
</dbReference>
<dbReference type="GO" id="GO:0051321">
    <property type="term" value="P:meiotic cell cycle"/>
    <property type="evidence" value="ECO:0007669"/>
    <property type="project" value="TreeGrafter"/>
</dbReference>
<keyword evidence="5" id="KW-0206">Cytoskeleton</keyword>
<evidence type="ECO:0000256" key="5">
    <source>
        <dbReference type="ARBA" id="ARBA00023212"/>
    </source>
</evidence>
<dbReference type="GO" id="GO:0043015">
    <property type="term" value="F:gamma-tubulin binding"/>
    <property type="evidence" value="ECO:0007669"/>
    <property type="project" value="InterPro"/>
</dbReference>
<evidence type="ECO:0000259" key="7">
    <source>
        <dbReference type="Pfam" id="PF04130"/>
    </source>
</evidence>
<feature type="region of interest" description="Disordered" evidence="6">
    <location>
        <begin position="175"/>
        <end position="214"/>
    </location>
</feature>
<dbReference type="OrthoDB" id="5860513at2759"/>
<protein>
    <submittedName>
        <fullName evidence="9">Gamma-tubulin complex component 3</fullName>
    </submittedName>
</protein>
<dbReference type="InterPro" id="IPR007259">
    <property type="entry name" value="GCP"/>
</dbReference>
<evidence type="ECO:0000256" key="6">
    <source>
        <dbReference type="SAM" id="MobiDB-lite"/>
    </source>
</evidence>
<evidence type="ECO:0000256" key="1">
    <source>
        <dbReference type="ARBA" id="ARBA00004245"/>
    </source>
</evidence>
<comment type="caution">
    <text evidence="9">The sequence shown here is derived from an EMBL/GenBank/DDBJ whole genome shotgun (WGS) entry which is preliminary data.</text>
</comment>
<keyword evidence="3" id="KW-0963">Cytoplasm</keyword>
<organism evidence="9 10">
    <name type="scientific">Amphibalanus amphitrite</name>
    <name type="common">Striped barnacle</name>
    <name type="synonym">Balanus amphitrite</name>
    <dbReference type="NCBI Taxonomy" id="1232801"/>
    <lineage>
        <taxon>Eukaryota</taxon>
        <taxon>Metazoa</taxon>
        <taxon>Ecdysozoa</taxon>
        <taxon>Arthropoda</taxon>
        <taxon>Crustacea</taxon>
        <taxon>Multicrustacea</taxon>
        <taxon>Cirripedia</taxon>
        <taxon>Thoracica</taxon>
        <taxon>Thoracicalcarea</taxon>
        <taxon>Balanomorpha</taxon>
        <taxon>Balanoidea</taxon>
        <taxon>Balanidae</taxon>
        <taxon>Amphibalaninae</taxon>
        <taxon>Amphibalanus</taxon>
    </lineage>
</organism>
<reference evidence="9 10" key="1">
    <citation type="submission" date="2019-07" db="EMBL/GenBank/DDBJ databases">
        <title>Draft genome assembly of a fouling barnacle, Amphibalanus amphitrite (Darwin, 1854): The first reference genome for Thecostraca.</title>
        <authorList>
            <person name="Kim W."/>
        </authorList>
    </citation>
    <scope>NUCLEOTIDE SEQUENCE [LARGE SCALE GENOMIC DNA]</scope>
    <source>
        <strain evidence="9">SNU_AA5</strain>
        <tissue evidence="9">Soma without cirri and trophi</tissue>
    </source>
</reference>
<dbReference type="GO" id="GO:0000930">
    <property type="term" value="C:gamma-tubulin complex"/>
    <property type="evidence" value="ECO:0007669"/>
    <property type="project" value="TreeGrafter"/>
</dbReference>
<dbReference type="Proteomes" id="UP000440578">
    <property type="component" value="Unassembled WGS sequence"/>
</dbReference>
<dbReference type="AlphaFoldDB" id="A0A6A4WDP1"/>
<dbReference type="Pfam" id="PF04130">
    <property type="entry name" value="GCP_C_terminal"/>
    <property type="match status" value="1"/>
</dbReference>
<dbReference type="GO" id="GO:0000278">
    <property type="term" value="P:mitotic cell cycle"/>
    <property type="evidence" value="ECO:0007669"/>
    <property type="project" value="TreeGrafter"/>
</dbReference>
<evidence type="ECO:0000256" key="4">
    <source>
        <dbReference type="ARBA" id="ARBA00022701"/>
    </source>
</evidence>
<dbReference type="PANTHER" id="PTHR19302:SF14">
    <property type="entry name" value="GAMMA-TUBULIN COMPLEX COMPONENT 3"/>
    <property type="match status" value="1"/>
</dbReference>
<evidence type="ECO:0000313" key="10">
    <source>
        <dbReference type="Proteomes" id="UP000440578"/>
    </source>
</evidence>
<dbReference type="GO" id="GO:0051011">
    <property type="term" value="F:microtubule minus-end binding"/>
    <property type="evidence" value="ECO:0007669"/>
    <property type="project" value="TreeGrafter"/>
</dbReference>
<dbReference type="GO" id="GO:0031122">
    <property type="term" value="P:cytoplasmic microtubule organization"/>
    <property type="evidence" value="ECO:0007669"/>
    <property type="project" value="TreeGrafter"/>
</dbReference>
<dbReference type="Pfam" id="PF17681">
    <property type="entry name" value="GCP_N_terminal"/>
    <property type="match status" value="1"/>
</dbReference>
<dbReference type="GO" id="GO:0007020">
    <property type="term" value="P:microtubule nucleation"/>
    <property type="evidence" value="ECO:0007669"/>
    <property type="project" value="InterPro"/>
</dbReference>
<gene>
    <name evidence="9" type="primary">Tubgcp3_0</name>
    <name evidence="9" type="ORF">FJT64_023499</name>
</gene>
<accession>A0A6A4WDP1</accession>
<evidence type="ECO:0000259" key="8">
    <source>
        <dbReference type="Pfam" id="PF17681"/>
    </source>
</evidence>
<dbReference type="PANTHER" id="PTHR19302">
    <property type="entry name" value="GAMMA TUBULIN COMPLEX PROTEIN"/>
    <property type="match status" value="1"/>
</dbReference>
<keyword evidence="4" id="KW-0493">Microtubule</keyword>
<comment type="subcellular location">
    <subcellularLocation>
        <location evidence="1">Cytoplasm</location>
        <location evidence="1">Cytoskeleton</location>
    </subcellularLocation>
</comment>
<feature type="domain" description="Gamma tubulin complex component protein N-terminal" evidence="8">
    <location>
        <begin position="228"/>
        <end position="523"/>
    </location>
</feature>
<name>A0A6A4WDP1_AMPAM</name>
<dbReference type="InterPro" id="IPR040457">
    <property type="entry name" value="GCP_C"/>
</dbReference>
<keyword evidence="10" id="KW-1185">Reference proteome</keyword>
<feature type="compositionally biased region" description="Gly residues" evidence="6">
    <location>
        <begin position="194"/>
        <end position="203"/>
    </location>
</feature>
<evidence type="ECO:0000313" key="9">
    <source>
        <dbReference type="EMBL" id="KAF0304775.1"/>
    </source>
</evidence>
<dbReference type="InterPro" id="IPR041470">
    <property type="entry name" value="GCP_N"/>
</dbReference>